<keyword evidence="1" id="KW-0862">Zinc</keyword>
<dbReference type="PaxDb" id="67767-A0A0J7NCS3"/>
<feature type="compositionally biased region" description="Polar residues" evidence="2">
    <location>
        <begin position="213"/>
        <end position="228"/>
    </location>
</feature>
<dbReference type="PROSITE" id="PS50158">
    <property type="entry name" value="ZF_CCHC"/>
    <property type="match status" value="1"/>
</dbReference>
<dbReference type="AlphaFoldDB" id="A0A0J7NCS3"/>
<feature type="compositionally biased region" description="Basic residues" evidence="2">
    <location>
        <begin position="237"/>
        <end position="247"/>
    </location>
</feature>
<feature type="region of interest" description="Disordered" evidence="2">
    <location>
        <begin position="379"/>
        <end position="419"/>
    </location>
</feature>
<feature type="compositionally biased region" description="Basic residues" evidence="2">
    <location>
        <begin position="198"/>
        <end position="208"/>
    </location>
</feature>
<feature type="region of interest" description="Disordered" evidence="2">
    <location>
        <begin position="498"/>
        <end position="557"/>
    </location>
</feature>
<evidence type="ECO:0000256" key="2">
    <source>
        <dbReference type="SAM" id="MobiDB-lite"/>
    </source>
</evidence>
<feature type="compositionally biased region" description="Polar residues" evidence="2">
    <location>
        <begin position="404"/>
        <end position="419"/>
    </location>
</feature>
<dbReference type="EMBL" id="LBMM01006725">
    <property type="protein sequence ID" value="KMQ90375.1"/>
    <property type="molecule type" value="Genomic_DNA"/>
</dbReference>
<gene>
    <name evidence="4" type="ORF">RF55_9882</name>
</gene>
<dbReference type="InterPro" id="IPR001878">
    <property type="entry name" value="Znf_CCHC"/>
</dbReference>
<keyword evidence="1" id="KW-0479">Metal-binding</keyword>
<dbReference type="GO" id="GO:0003676">
    <property type="term" value="F:nucleic acid binding"/>
    <property type="evidence" value="ECO:0007669"/>
    <property type="project" value="InterPro"/>
</dbReference>
<name>A0A0J7NCS3_LASNI</name>
<feature type="region of interest" description="Disordered" evidence="2">
    <location>
        <begin position="92"/>
        <end position="124"/>
    </location>
</feature>
<feature type="compositionally biased region" description="Polar residues" evidence="2">
    <location>
        <begin position="173"/>
        <end position="189"/>
    </location>
</feature>
<feature type="domain" description="CCHC-type" evidence="3">
    <location>
        <begin position="711"/>
        <end position="726"/>
    </location>
</feature>
<dbReference type="Proteomes" id="UP000036403">
    <property type="component" value="Unassembled WGS sequence"/>
</dbReference>
<feature type="region of interest" description="Disordered" evidence="2">
    <location>
        <begin position="145"/>
        <end position="253"/>
    </location>
</feature>
<dbReference type="OrthoDB" id="7615112at2759"/>
<evidence type="ECO:0000313" key="5">
    <source>
        <dbReference type="Proteomes" id="UP000036403"/>
    </source>
</evidence>
<comment type="caution">
    <text evidence="4">The sequence shown here is derived from an EMBL/GenBank/DDBJ whole genome shotgun (WGS) entry which is preliminary data.</text>
</comment>
<evidence type="ECO:0000313" key="4">
    <source>
        <dbReference type="EMBL" id="KMQ90375.1"/>
    </source>
</evidence>
<evidence type="ECO:0000259" key="3">
    <source>
        <dbReference type="PROSITE" id="PS50158"/>
    </source>
</evidence>
<sequence>MDTEKEITLPSQGGRIPQGSAAVAGMVPAAMPSSSDDGLSGANLAGVPATQVTAINLDTMMMTQAPVSTENAMAIPPSFLLLFGNIPEMSNTTVDSIPTQDSESGAASQAPLLPPDKAPTEPMDDIEFAPGIILRPMDAELDTASVTSSSIQILGKRKKDDVGDIKYEDDNDPSPQIRKSSRLSRTTCIVTDDEGSSKRKVPSQKTHKAGPSSKASDTLEIPSQSCSETEGGPSVKRSNRRVKRRKSSKEPTIIDRLHPLPLNIEELHTSPAAHIGASALEWLNDVEIIRAGSSSFQGALSGQMKSRFGILKKILCIMAEKIEKVGDPGYLRRRNAELMAELEVSRRKTALLKKNLSNLQRVVQDLRITIGSRDPNLDVRRAEKATSPITPLPKRNTRSKKRSGSPSDPSEPNSINTIEDTVMKVSPLKGVSTPIPAVERNSVKKNKDIEAEISKQIIELVSKRKEIRSVIREGKEGVSLSPSSSSLVESKKRKIRIIENKQLVPPSNLDKQPAGSASAPKAEEPKEPRKTAANGPKSGVEKSETVKLPKRRRPPRTAAVAIKGITDGFSYSAALRKLRDKISLTTLKIETSKDTAVVTRPVIKREVRIIGLDDTVCREEVADTIAAAGGCASADVKVGTIRMMSNQLYMVWAQCPLEAAIKASKEGKIKISWTIAKIELLKNRQSQCYKRWGLGHLRDKCTSVIDRSRTCFRCGVEGHPAVTCTNPVCCILCKEQNKNPQHRVGSAMCKADLRDPSRRLVDMEVNDG</sequence>
<organism evidence="4 5">
    <name type="scientific">Lasius niger</name>
    <name type="common">Black garden ant</name>
    <dbReference type="NCBI Taxonomy" id="67767"/>
    <lineage>
        <taxon>Eukaryota</taxon>
        <taxon>Metazoa</taxon>
        <taxon>Ecdysozoa</taxon>
        <taxon>Arthropoda</taxon>
        <taxon>Hexapoda</taxon>
        <taxon>Insecta</taxon>
        <taxon>Pterygota</taxon>
        <taxon>Neoptera</taxon>
        <taxon>Endopterygota</taxon>
        <taxon>Hymenoptera</taxon>
        <taxon>Apocrita</taxon>
        <taxon>Aculeata</taxon>
        <taxon>Formicoidea</taxon>
        <taxon>Formicidae</taxon>
        <taxon>Formicinae</taxon>
        <taxon>Lasius</taxon>
        <taxon>Lasius</taxon>
    </lineage>
</organism>
<dbReference type="GO" id="GO:0008270">
    <property type="term" value="F:zinc ion binding"/>
    <property type="evidence" value="ECO:0007669"/>
    <property type="project" value="UniProtKB-KW"/>
</dbReference>
<dbReference type="SMART" id="SM00343">
    <property type="entry name" value="ZnF_C2HC"/>
    <property type="match status" value="2"/>
</dbReference>
<feature type="compositionally biased region" description="Polar residues" evidence="2">
    <location>
        <begin position="92"/>
        <end position="107"/>
    </location>
</feature>
<feature type="compositionally biased region" description="Basic and acidic residues" evidence="2">
    <location>
        <begin position="158"/>
        <end position="168"/>
    </location>
</feature>
<proteinExistence type="predicted"/>
<accession>A0A0J7NCS3</accession>
<keyword evidence="5" id="KW-1185">Reference proteome</keyword>
<feature type="compositionally biased region" description="Basic and acidic residues" evidence="2">
    <location>
        <begin position="521"/>
        <end position="530"/>
    </location>
</feature>
<keyword evidence="1" id="KW-0863">Zinc-finger</keyword>
<protein>
    <submittedName>
        <fullName evidence="4">Gag-pol polyprotein</fullName>
    </submittedName>
</protein>
<evidence type="ECO:0000256" key="1">
    <source>
        <dbReference type="PROSITE-ProRule" id="PRU00047"/>
    </source>
</evidence>
<dbReference type="Gene3D" id="4.10.60.10">
    <property type="entry name" value="Zinc finger, CCHC-type"/>
    <property type="match status" value="1"/>
</dbReference>
<reference evidence="4 5" key="1">
    <citation type="submission" date="2015-04" db="EMBL/GenBank/DDBJ databases">
        <title>Lasius niger genome sequencing.</title>
        <authorList>
            <person name="Konorov E.A."/>
            <person name="Nikitin M.A."/>
            <person name="Kirill M.V."/>
            <person name="Chang P."/>
        </authorList>
    </citation>
    <scope>NUCLEOTIDE SEQUENCE [LARGE SCALE GENOMIC DNA]</scope>
    <source>
        <tissue evidence="4">Whole</tissue>
    </source>
</reference>